<evidence type="ECO:0000256" key="5">
    <source>
        <dbReference type="ARBA" id="ARBA00074044"/>
    </source>
</evidence>
<keyword evidence="3" id="KW-0067">ATP-binding</keyword>
<proteinExistence type="inferred from homology"/>
<reference evidence="7 8" key="1">
    <citation type="submission" date="2017-10" db="EMBL/GenBank/DDBJ databases">
        <title>The draft genome sequence of Lewinella nigricans NBRC 102662.</title>
        <authorList>
            <person name="Wang K."/>
        </authorList>
    </citation>
    <scope>NUCLEOTIDE SEQUENCE [LARGE SCALE GENOMIC DNA]</scope>
    <source>
        <strain evidence="7 8">NBRC 102662</strain>
    </source>
</reference>
<organism evidence="7 8">
    <name type="scientific">Flavilitoribacter nigricans (strain ATCC 23147 / DSM 23189 / NBRC 102662 / NCIMB 1420 / SS-2)</name>
    <name type="common">Lewinella nigricans</name>
    <dbReference type="NCBI Taxonomy" id="1122177"/>
    <lineage>
        <taxon>Bacteria</taxon>
        <taxon>Pseudomonadati</taxon>
        <taxon>Bacteroidota</taxon>
        <taxon>Saprospiria</taxon>
        <taxon>Saprospirales</taxon>
        <taxon>Lewinellaceae</taxon>
        <taxon>Flavilitoribacter</taxon>
    </lineage>
</organism>
<keyword evidence="8" id="KW-1185">Reference proteome</keyword>
<dbReference type="GO" id="GO:0016887">
    <property type="term" value="F:ATP hydrolysis activity"/>
    <property type="evidence" value="ECO:0007669"/>
    <property type="project" value="InterPro"/>
</dbReference>
<dbReference type="EMBL" id="PDUD01000010">
    <property type="protein sequence ID" value="PHN07366.1"/>
    <property type="molecule type" value="Genomic_DNA"/>
</dbReference>
<evidence type="ECO:0000256" key="3">
    <source>
        <dbReference type="ARBA" id="ARBA00022840"/>
    </source>
</evidence>
<keyword evidence="2" id="KW-0547">Nucleotide-binding</keyword>
<evidence type="ECO:0000313" key="8">
    <source>
        <dbReference type="Proteomes" id="UP000223913"/>
    </source>
</evidence>
<feature type="domain" description="ABC transporter" evidence="6">
    <location>
        <begin position="320"/>
        <end position="537"/>
    </location>
</feature>
<dbReference type="Gene3D" id="3.40.50.300">
    <property type="entry name" value="P-loop containing nucleotide triphosphate hydrolases"/>
    <property type="match status" value="2"/>
</dbReference>
<sequence length="544" mass="61732">MLSVSNLGLQYGKRILFDEVDLKFTPGNCYGVIGANGAGKSTFLKILSGEIDPNRGKVNIEPGNRMAVLKQNHFEFEEEEVLNTVIMGYRELYDIMVEKNAIYMDPDASDADGLRAAELENTFGEMGGWTAESDAAELLSNMGIDESLHYKQMKELSGPEKVKVLLAQSLFGDPDILLLDEPTNDLDAQTVSWLADFLADFKNTVIVVSHDRYFLDMVCTHMVDIDFQRIQLYTGNYTFWYESSQLMAKQMADRNKKTEQKRKEMMEFIQRFSANASKSRQATSRKKALDKLNLEEIKPSTRKYPFINFQPEREPGDQILRVDNLSYENEQGELLFSKVSFVMNRDEKIGLLSKESSAITAFFQILAGEIKPKTGTIEWGQTITFDYLPNENDAYFSAENNLDLINWLRQFSEEKDEQFIRGFLGRMLFSGEEVHKKSGVLSGGEKVRCMLSKMMLNQPNFLLLDEPTNHLDLESITALNNALTDFKGNMIFASHDHKLLSTVANRIVEIAPGGMIDSLQNFDDYLESDSIKAQREQLYGAVAV</sequence>
<dbReference type="SUPFAM" id="SSF52540">
    <property type="entry name" value="P-loop containing nucleoside triphosphate hydrolases"/>
    <property type="match status" value="2"/>
</dbReference>
<evidence type="ECO:0000259" key="6">
    <source>
        <dbReference type="PROSITE" id="PS50893"/>
    </source>
</evidence>
<dbReference type="InterPro" id="IPR032781">
    <property type="entry name" value="ABC_tran_Xtn"/>
</dbReference>
<dbReference type="CDD" id="cd03221">
    <property type="entry name" value="ABCF_EF-3"/>
    <property type="match status" value="2"/>
</dbReference>
<dbReference type="GO" id="GO:0005524">
    <property type="term" value="F:ATP binding"/>
    <property type="evidence" value="ECO:0007669"/>
    <property type="project" value="UniProtKB-KW"/>
</dbReference>
<keyword evidence="1" id="KW-0677">Repeat</keyword>
<dbReference type="PROSITE" id="PS50893">
    <property type="entry name" value="ABC_TRANSPORTER_2"/>
    <property type="match status" value="2"/>
</dbReference>
<dbReference type="FunFam" id="3.40.50.300:FF:000011">
    <property type="entry name" value="Putative ABC transporter ATP-binding component"/>
    <property type="match status" value="1"/>
</dbReference>
<dbReference type="Proteomes" id="UP000223913">
    <property type="component" value="Unassembled WGS sequence"/>
</dbReference>
<comment type="caution">
    <text evidence="7">The sequence shown here is derived from an EMBL/GenBank/DDBJ whole genome shotgun (WGS) entry which is preliminary data.</text>
</comment>
<dbReference type="PANTHER" id="PTHR42855:SF2">
    <property type="entry name" value="DRUG RESISTANCE ABC TRANSPORTER,ATP-BINDING PROTEIN"/>
    <property type="match status" value="1"/>
</dbReference>
<dbReference type="FunFam" id="3.40.50.300:FF:000070">
    <property type="entry name" value="Putative ABC transporter ATP-binding component"/>
    <property type="match status" value="1"/>
</dbReference>
<dbReference type="RefSeq" id="WP_099149296.1">
    <property type="nucleotide sequence ID" value="NZ_PDUD01000010.1"/>
</dbReference>
<dbReference type="InterPro" id="IPR027417">
    <property type="entry name" value="P-loop_NTPase"/>
</dbReference>
<evidence type="ECO:0000256" key="1">
    <source>
        <dbReference type="ARBA" id="ARBA00022737"/>
    </source>
</evidence>
<evidence type="ECO:0000256" key="2">
    <source>
        <dbReference type="ARBA" id="ARBA00022741"/>
    </source>
</evidence>
<evidence type="ECO:0000256" key="4">
    <source>
        <dbReference type="ARBA" id="ARBA00061551"/>
    </source>
</evidence>
<dbReference type="Pfam" id="PF00005">
    <property type="entry name" value="ABC_tran"/>
    <property type="match status" value="2"/>
</dbReference>
<evidence type="ECO:0000313" key="7">
    <source>
        <dbReference type="EMBL" id="PHN07366.1"/>
    </source>
</evidence>
<gene>
    <name evidence="7" type="ORF">CRP01_06975</name>
</gene>
<accession>A0A2D0NG60</accession>
<dbReference type="OrthoDB" id="831250at2"/>
<dbReference type="AlphaFoldDB" id="A0A2D0NG60"/>
<dbReference type="SMART" id="SM00382">
    <property type="entry name" value="AAA"/>
    <property type="match status" value="2"/>
</dbReference>
<name>A0A2D0NG60_FLAN2</name>
<dbReference type="InterPro" id="IPR051309">
    <property type="entry name" value="ABCF_ATPase"/>
</dbReference>
<protein>
    <recommendedName>
        <fullName evidence="5">Probable ATP-binding protein YbiT</fullName>
    </recommendedName>
</protein>
<feature type="domain" description="ABC transporter" evidence="6">
    <location>
        <begin position="2"/>
        <end position="259"/>
    </location>
</feature>
<dbReference type="Pfam" id="PF12848">
    <property type="entry name" value="ABC_tran_Xtn"/>
    <property type="match status" value="1"/>
</dbReference>
<dbReference type="PANTHER" id="PTHR42855">
    <property type="entry name" value="ABC TRANSPORTER ATP-BINDING SUBUNIT"/>
    <property type="match status" value="1"/>
</dbReference>
<comment type="similarity">
    <text evidence="4">Belongs to the ABC transporter superfamily. ABCF family. YbiT subfamily.</text>
</comment>
<dbReference type="InterPro" id="IPR003439">
    <property type="entry name" value="ABC_transporter-like_ATP-bd"/>
</dbReference>
<dbReference type="InterPro" id="IPR003593">
    <property type="entry name" value="AAA+_ATPase"/>
</dbReference>